<keyword evidence="4" id="KW-1185">Reference proteome</keyword>
<feature type="compositionally biased region" description="Basic and acidic residues" evidence="1">
    <location>
        <begin position="301"/>
        <end position="323"/>
    </location>
</feature>
<evidence type="ECO:0000256" key="2">
    <source>
        <dbReference type="SAM" id="Phobius"/>
    </source>
</evidence>
<comment type="caution">
    <text evidence="3">The sequence shown here is derived from an EMBL/GenBank/DDBJ whole genome shotgun (WGS) entry which is preliminary data.</text>
</comment>
<evidence type="ECO:0000313" key="4">
    <source>
        <dbReference type="Proteomes" id="UP000886595"/>
    </source>
</evidence>
<feature type="region of interest" description="Disordered" evidence="1">
    <location>
        <begin position="297"/>
        <end position="351"/>
    </location>
</feature>
<accession>A0A8X7WJR9</accession>
<reference evidence="3 4" key="1">
    <citation type="submission" date="2020-02" db="EMBL/GenBank/DDBJ databases">
        <authorList>
            <person name="Ma Q."/>
            <person name="Huang Y."/>
            <person name="Song X."/>
            <person name="Pei D."/>
        </authorList>
    </citation>
    <scope>NUCLEOTIDE SEQUENCE [LARGE SCALE GENOMIC DNA]</scope>
    <source>
        <strain evidence="3">Sxm20200214</strain>
        <tissue evidence="3">Leaf</tissue>
    </source>
</reference>
<name>A0A8X7WJR9_BRACI</name>
<keyword evidence="2" id="KW-0812">Transmembrane</keyword>
<gene>
    <name evidence="3" type="ORF">Bca52824_003399</name>
</gene>
<dbReference type="PANTHER" id="PTHR36020">
    <property type="entry name" value="TRANSMEMBRANE PROTEIN"/>
    <property type="match status" value="1"/>
</dbReference>
<organism evidence="3 4">
    <name type="scientific">Brassica carinata</name>
    <name type="common">Ethiopian mustard</name>
    <name type="synonym">Abyssinian cabbage</name>
    <dbReference type="NCBI Taxonomy" id="52824"/>
    <lineage>
        <taxon>Eukaryota</taxon>
        <taxon>Viridiplantae</taxon>
        <taxon>Streptophyta</taxon>
        <taxon>Embryophyta</taxon>
        <taxon>Tracheophyta</taxon>
        <taxon>Spermatophyta</taxon>
        <taxon>Magnoliopsida</taxon>
        <taxon>eudicotyledons</taxon>
        <taxon>Gunneridae</taxon>
        <taxon>Pentapetalae</taxon>
        <taxon>rosids</taxon>
        <taxon>malvids</taxon>
        <taxon>Brassicales</taxon>
        <taxon>Brassicaceae</taxon>
        <taxon>Brassiceae</taxon>
        <taxon>Brassica</taxon>
    </lineage>
</organism>
<feature type="transmembrane region" description="Helical" evidence="2">
    <location>
        <begin position="223"/>
        <end position="244"/>
    </location>
</feature>
<feature type="compositionally biased region" description="Basic and acidic residues" evidence="1">
    <location>
        <begin position="332"/>
        <end position="341"/>
    </location>
</feature>
<dbReference type="Proteomes" id="UP000886595">
    <property type="component" value="Unassembled WGS sequence"/>
</dbReference>
<feature type="transmembrane region" description="Helical" evidence="2">
    <location>
        <begin position="200"/>
        <end position="216"/>
    </location>
</feature>
<dbReference type="PANTHER" id="PTHR36020:SF2">
    <property type="entry name" value="(RAPE) HYPOTHETICAL PROTEIN"/>
    <property type="match status" value="1"/>
</dbReference>
<sequence length="351" mass="39065">MYSDSVKLPEFSYFIYHLLVDLHNIFNGIPTYSLLIKRLFFLKYSFSGLPKIKILLPFPVFRIAVEGIRIALNKSGRLPIWNLGYLSNQTQVQFSKLSSTEKSYKLMADNLHDQAKKFKNIAAVVDAGNLAGLRRHWRTCDPQEVKDMSTEHTLLKPLAPLKLSLTNTQEETSLAKTIFIRQDNQGSNSVYIIFCSRNQLLFRTIYTLILYTIIIWRRRAKSIGTLPVAMFGVSLATYAGLGIICAAETLTSAPSIAKLGHGVQNLPEASQEMTGRENKWIPKVMRVLVRGFQNPSFSTVRSERDGGQSDGGSDREDAARRSEGGGGDDADPASHGDKDDSASAEELGAER</sequence>
<evidence type="ECO:0000256" key="1">
    <source>
        <dbReference type="SAM" id="MobiDB-lite"/>
    </source>
</evidence>
<evidence type="ECO:0000313" key="3">
    <source>
        <dbReference type="EMBL" id="KAG2332219.1"/>
    </source>
</evidence>
<dbReference type="EMBL" id="JAAMPC010000001">
    <property type="protein sequence ID" value="KAG2332219.1"/>
    <property type="molecule type" value="Genomic_DNA"/>
</dbReference>
<protein>
    <submittedName>
        <fullName evidence="3">Uncharacterized protein</fullName>
    </submittedName>
</protein>
<keyword evidence="2" id="KW-1133">Transmembrane helix</keyword>
<keyword evidence="2" id="KW-0472">Membrane</keyword>
<proteinExistence type="predicted"/>
<dbReference type="AlphaFoldDB" id="A0A8X7WJR9"/>
<dbReference type="OrthoDB" id="1908857at2759"/>